<feature type="region of interest" description="Disordered" evidence="7">
    <location>
        <begin position="44"/>
        <end position="142"/>
    </location>
</feature>
<evidence type="ECO:0000256" key="2">
    <source>
        <dbReference type="ARBA" id="ARBA00006801"/>
    </source>
</evidence>
<dbReference type="InterPro" id="IPR045109">
    <property type="entry name" value="LSDs-like"/>
</dbReference>
<dbReference type="GO" id="GO:0000785">
    <property type="term" value="C:chromatin"/>
    <property type="evidence" value="ECO:0007669"/>
    <property type="project" value="TreeGrafter"/>
</dbReference>
<dbReference type="GO" id="GO:0008270">
    <property type="term" value="F:zinc ion binding"/>
    <property type="evidence" value="ECO:0007669"/>
    <property type="project" value="UniProtKB-KW"/>
</dbReference>
<evidence type="ECO:0000259" key="9">
    <source>
        <dbReference type="PROSITE" id="PS51184"/>
    </source>
</evidence>
<name>A0AAE2CR12_9LAMI</name>
<accession>A0AAE2CR12</accession>
<dbReference type="SMART" id="SM00558">
    <property type="entry name" value="JmjC"/>
    <property type="match status" value="1"/>
</dbReference>
<feature type="domain" description="RING-type" evidence="8">
    <location>
        <begin position="946"/>
        <end position="992"/>
    </location>
</feature>
<reference evidence="11" key="2">
    <citation type="journal article" date="2024" name="Plant">
        <title>Genomic evolution and insights into agronomic trait innovations of Sesamum species.</title>
        <authorList>
            <person name="Miao H."/>
            <person name="Wang L."/>
            <person name="Qu L."/>
            <person name="Liu H."/>
            <person name="Sun Y."/>
            <person name="Le M."/>
            <person name="Wang Q."/>
            <person name="Wei S."/>
            <person name="Zheng Y."/>
            <person name="Lin W."/>
            <person name="Duan Y."/>
            <person name="Cao H."/>
            <person name="Xiong S."/>
            <person name="Wang X."/>
            <person name="Wei L."/>
            <person name="Li C."/>
            <person name="Ma Q."/>
            <person name="Ju M."/>
            <person name="Zhao R."/>
            <person name="Li G."/>
            <person name="Mu C."/>
            <person name="Tian Q."/>
            <person name="Mei H."/>
            <person name="Zhang T."/>
            <person name="Gao T."/>
            <person name="Zhang H."/>
        </authorList>
    </citation>
    <scope>NUCLEOTIDE SEQUENCE</scope>
    <source>
        <strain evidence="11">3651</strain>
    </source>
</reference>
<evidence type="ECO:0000259" key="10">
    <source>
        <dbReference type="PROSITE" id="PS51667"/>
    </source>
</evidence>
<feature type="compositionally biased region" description="Basic and acidic residues" evidence="7">
    <location>
        <begin position="533"/>
        <end position="545"/>
    </location>
</feature>
<feature type="region of interest" description="Disordered" evidence="7">
    <location>
        <begin position="471"/>
        <end position="550"/>
    </location>
</feature>
<feature type="region of interest" description="Disordered" evidence="7">
    <location>
        <begin position="809"/>
        <end position="843"/>
    </location>
</feature>
<dbReference type="SUPFAM" id="SSF51197">
    <property type="entry name" value="Clavaminate synthase-like"/>
    <property type="match status" value="1"/>
</dbReference>
<dbReference type="GO" id="GO:0031490">
    <property type="term" value="F:chromatin DNA binding"/>
    <property type="evidence" value="ECO:0007669"/>
    <property type="project" value="TreeGrafter"/>
</dbReference>
<feature type="region of interest" description="Disordered" evidence="7">
    <location>
        <begin position="308"/>
        <end position="335"/>
    </location>
</feature>
<proteinExistence type="inferred from homology"/>
<feature type="region of interest" description="Disordered" evidence="7">
    <location>
        <begin position="766"/>
        <end position="789"/>
    </location>
</feature>
<sequence length="1873" mass="205849">MEGTAGGGGEEGLKCQKISAGGMWRCNLMAMSGETLCEKHYLSFQRSGEKKKMKEMESEETGGGRKRKRGGEEKGRDFDGNGSDMGLVVWESGGGEGSVRKRGRPKGSKNKEKQKVLEGKDGRKTSGKMGRPKGSKNRKKTGVQYEVEAMQVEGEGGVDVVERKNEDGVKVVAASEGGIVFSTAGVLESVGNGDNFPAYHGVVLNDDVVRSGGGRIAEEFSGLGNGGDMIMKRNDSCGQPELSKGDKEVSMTNGNQELVAYTYGSGNEFGDAAVNNRVNETENIHGIEGDISRGTASNSSSPVQMIRRIGRPKGSKNKKKTVNETGKSDGIEANVSSGNAGIIGAAVPMVRRIGRPKGVKNKKKTVDETTNGADIEGNVSCDIAGMNAAPMQMVRRIGRRKGSKNSEITMNETKKGDDIGGDVTGNAGIIAVPLQIAHWEYKDKIVNETEKIDDIEGDVCYGNVGTRVGSMQMVRRKGRPKGSKNKKKMVNKAERSNGEEGDASSGNDGKSAGPVQMVRRIGRPKGSKNKKKAASETEKDDRIEGDVSCGDTCRSAAPVPMVRRIGRPKGTKNKEKRVNDTEKSYGIEGDVLCGDIGKSAAPVMMVNRVGRPKGLKYRKKITIGTENNQGMVDAVAGKNSDGNGVVNQRVGRGRPKGYKNQKKILSAIKLTKKRGYASSGGIWLLARKGGLGRPKGSKSESKMMQAAEIDQSVGVGSASITDGGNINDKSGEEIAEGKDHVREKHTLSGDTEQVLDDAFAVGGELDGSKKLKDSDGRPKGSNNNGKKTIAVETHTAIPSVIALGNESGVGLAKKDGRGRPKGSKNKKAHAIDEEGVDVSSGGKNWKDGRGLLKKFKKKQQSSSSCDLSMLSNERFLVSAKDSRKVSAEFNKGRKRPRTIFRTNVDQSYDSACMGEKIPNGDVKKNKSMVSAMSDATVQKEQSRLMCHQCLKSDKVGIVICSNCKRKRYCYECIAKWYPESMKEEVEKLCPFCCGNCNCKACLQADVLIKGCQKESDENIRLRRSLYLLLNILPLLRHIQREERTELDVESSIRGVQMNEEDVEMAVLEEDDRVYCDNCKTSIVNFHRSCRNPACSYDICLHCCYELREGLQPGGIKTKPIPRSAVTSLEVRNSSNDKNPVVTPINGLLDNMGFDLPKWEAKNDGSIPCPPKEHGGCGTDNMLLRRIFSANWVEKLIRTAEDFTSSYQLPDIDFSKKCSLCFATSSAQDGSDFSEVRQAACRECSQDNFLYCPNAMDLGDAEFEHFQMHWRRGEPVIVRNALARASGLSWEPMVMLRAFRNANKKLNQDTSCVKAIDCLNWCEVEVNIRQFFRGYLEGRRHRNGWPRMLKLKDWPPTNSFEECLPRHGSEFMAMLPFSDYTHPRSGLLNLATKLPDGALKPDLGPKAYIAYGYPQELGEGDSVAKLHCDISDAVNILTHATEVRTASWQSKKIKRGSDIEDISKFSEGMHAVQNACDTKSTDWPQNGEPLEDYNYGSSGDYDNSWPLEQQMEENEMDQEHTRRSLPQTWFDQEKGVSGKLQCELEHPHEGRSPSNADAESTRIMTMANQMYDLDEQMPEEFNMLPANASFKASSSSGFLGLRDGGNNDQEIGRTCDVGAKSLDSPFDCHPHTFNCIDAAQVDLPNCLNPNSDINIDGCTKASQLDTIADGMSPDNSISAQTRTNLAMPKDHLQNGKSSAEIAHGAAVWDIFRRQDVPRLTEYLQKHQKEFRHYNNSPVDSVVHPIHDQTFYLDEKHKRKLKEEFDVEPWTFAQHLGEAVFIPAGCPHQVRNTQSCTKVAVDFVSPDNVQECIRLTQEFRLLPQFHRSKQDILEVKKLAVYAASAAIDEARNLMSKSEESGNMKQAVQSRAPAET</sequence>
<feature type="compositionally biased region" description="Basic and acidic residues" evidence="7">
    <location>
        <begin position="109"/>
        <end position="124"/>
    </location>
</feature>
<dbReference type="SMART" id="SM00384">
    <property type="entry name" value="AT_hook"/>
    <property type="match status" value="10"/>
</dbReference>
<feature type="domain" description="WRC" evidence="10">
    <location>
        <begin position="9"/>
        <end position="58"/>
    </location>
</feature>
<dbReference type="PROSITE" id="PS51667">
    <property type="entry name" value="WRC"/>
    <property type="match status" value="1"/>
</dbReference>
<keyword evidence="5" id="KW-0863">Zinc-finger</keyword>
<protein>
    <submittedName>
        <fullName evidence="11">Lysine-specific demethylase</fullName>
    </submittedName>
</protein>
<dbReference type="InterPro" id="IPR003347">
    <property type="entry name" value="JmjC_dom"/>
</dbReference>
<organism evidence="11 12">
    <name type="scientific">Sesamum alatum</name>
    <dbReference type="NCBI Taxonomy" id="300844"/>
    <lineage>
        <taxon>Eukaryota</taxon>
        <taxon>Viridiplantae</taxon>
        <taxon>Streptophyta</taxon>
        <taxon>Embryophyta</taxon>
        <taxon>Tracheophyta</taxon>
        <taxon>Spermatophyta</taxon>
        <taxon>Magnoliopsida</taxon>
        <taxon>eudicotyledons</taxon>
        <taxon>Gunneridae</taxon>
        <taxon>Pentapetalae</taxon>
        <taxon>asterids</taxon>
        <taxon>lamiids</taxon>
        <taxon>Lamiales</taxon>
        <taxon>Pedaliaceae</taxon>
        <taxon>Sesamum</taxon>
    </lineage>
</organism>
<gene>
    <name evidence="11" type="ORF">Salat_0894900</name>
</gene>
<dbReference type="InterPro" id="IPR014977">
    <property type="entry name" value="WRC_dom"/>
</dbReference>
<evidence type="ECO:0000256" key="3">
    <source>
        <dbReference type="ARBA" id="ARBA00022723"/>
    </source>
</evidence>
<evidence type="ECO:0000313" key="11">
    <source>
        <dbReference type="EMBL" id="KAK4431328.1"/>
    </source>
</evidence>
<evidence type="ECO:0000256" key="5">
    <source>
        <dbReference type="PROSITE-ProRule" id="PRU00175"/>
    </source>
</evidence>
<feature type="compositionally biased region" description="Basic residues" evidence="7">
    <location>
        <begin position="130"/>
        <end position="141"/>
    </location>
</feature>
<dbReference type="Pfam" id="PF02373">
    <property type="entry name" value="JmjC"/>
    <property type="match status" value="1"/>
</dbReference>
<dbReference type="InterPro" id="IPR017956">
    <property type="entry name" value="AT_hook_DNA-bd_motif"/>
</dbReference>
<keyword evidence="5" id="KW-0862">Zinc</keyword>
<feature type="compositionally biased region" description="Basic residues" evidence="7">
    <location>
        <begin position="474"/>
        <end position="490"/>
    </location>
</feature>
<dbReference type="PANTHER" id="PTHR12549:SF38">
    <property type="entry name" value="JMJC DOMAIN-CONTAINING HISTONE DEMETHYLASE 2, ISOFORM A"/>
    <property type="match status" value="1"/>
</dbReference>
<dbReference type="PROSITE" id="PS50089">
    <property type="entry name" value="ZF_RING_2"/>
    <property type="match status" value="1"/>
</dbReference>
<dbReference type="EMBL" id="JACGWO010000003">
    <property type="protein sequence ID" value="KAK4431328.1"/>
    <property type="molecule type" value="Genomic_DNA"/>
</dbReference>
<keyword evidence="3" id="KW-0479">Metal-binding</keyword>
<dbReference type="Proteomes" id="UP001293254">
    <property type="component" value="Unassembled WGS sequence"/>
</dbReference>
<dbReference type="FunFam" id="2.60.120.650:FF:000033">
    <property type="entry name" value="Transcription factor jumonji (JmjC) domain-containing protein"/>
    <property type="match status" value="1"/>
</dbReference>
<keyword evidence="12" id="KW-1185">Reference proteome</keyword>
<dbReference type="PANTHER" id="PTHR12549">
    <property type="entry name" value="JMJC DOMAIN-CONTAINING HISTONE DEMETHYLATION PROTEIN"/>
    <property type="match status" value="1"/>
</dbReference>
<comment type="subcellular location">
    <subcellularLocation>
        <location evidence="1">Nucleus</location>
    </subcellularLocation>
</comment>
<feature type="region of interest" description="Disordered" evidence="7">
    <location>
        <begin position="1853"/>
        <end position="1873"/>
    </location>
</feature>
<evidence type="ECO:0000259" key="8">
    <source>
        <dbReference type="PROSITE" id="PS50089"/>
    </source>
</evidence>
<dbReference type="GO" id="GO:0003712">
    <property type="term" value="F:transcription coregulator activity"/>
    <property type="evidence" value="ECO:0007669"/>
    <property type="project" value="TreeGrafter"/>
</dbReference>
<evidence type="ECO:0000256" key="7">
    <source>
        <dbReference type="SAM" id="MobiDB-lite"/>
    </source>
</evidence>
<evidence type="ECO:0000256" key="1">
    <source>
        <dbReference type="ARBA" id="ARBA00004123"/>
    </source>
</evidence>
<comment type="similarity">
    <text evidence="2">Belongs to the JARID1 histone demethylase family.</text>
</comment>
<evidence type="ECO:0000256" key="6">
    <source>
        <dbReference type="PROSITE-ProRule" id="PRU01002"/>
    </source>
</evidence>
<reference evidence="11" key="1">
    <citation type="submission" date="2020-06" db="EMBL/GenBank/DDBJ databases">
        <authorList>
            <person name="Li T."/>
            <person name="Hu X."/>
            <person name="Zhang T."/>
            <person name="Song X."/>
            <person name="Zhang H."/>
            <person name="Dai N."/>
            <person name="Sheng W."/>
            <person name="Hou X."/>
            <person name="Wei L."/>
        </authorList>
    </citation>
    <scope>NUCLEOTIDE SEQUENCE</scope>
    <source>
        <strain evidence="11">3651</strain>
        <tissue evidence="11">Leaf</tissue>
    </source>
</reference>
<feature type="compositionally biased region" description="Basic and acidic residues" evidence="7">
    <location>
        <begin position="44"/>
        <end position="56"/>
    </location>
</feature>
<evidence type="ECO:0000256" key="4">
    <source>
        <dbReference type="ARBA" id="ARBA00023242"/>
    </source>
</evidence>
<feature type="region of interest" description="Disordered" evidence="7">
    <location>
        <begin position="636"/>
        <end position="657"/>
    </location>
</feature>
<feature type="compositionally biased region" description="Basic and acidic residues" evidence="7">
    <location>
        <begin position="766"/>
        <end position="778"/>
    </location>
</feature>
<keyword evidence="4" id="KW-0539">Nucleus</keyword>
<dbReference type="InterPro" id="IPR001841">
    <property type="entry name" value="Znf_RING"/>
</dbReference>
<dbReference type="PROSITE" id="PS51184">
    <property type="entry name" value="JMJC"/>
    <property type="match status" value="1"/>
</dbReference>
<dbReference type="GO" id="GO:0032454">
    <property type="term" value="F:histone H3K9 demethylase activity"/>
    <property type="evidence" value="ECO:0007669"/>
    <property type="project" value="InterPro"/>
</dbReference>
<comment type="caution">
    <text evidence="6">Lacks conserved residue(s) required for the propagation of feature annotation.</text>
</comment>
<feature type="compositionally biased region" description="Basic residues" evidence="7">
    <location>
        <begin position="819"/>
        <end position="828"/>
    </location>
</feature>
<feature type="compositionally biased region" description="Basic and acidic residues" evidence="7">
    <location>
        <begin position="70"/>
        <end position="79"/>
    </location>
</feature>
<comment type="caution">
    <text evidence="11">The sequence shown here is derived from an EMBL/GenBank/DDBJ whole genome shotgun (WGS) entry which is preliminary data.</text>
</comment>
<feature type="domain" description="JmjC" evidence="9">
    <location>
        <begin position="1382"/>
        <end position="1818"/>
    </location>
</feature>
<dbReference type="Gene3D" id="2.60.120.650">
    <property type="entry name" value="Cupin"/>
    <property type="match status" value="2"/>
</dbReference>
<feature type="compositionally biased region" description="Basic residues" evidence="7">
    <location>
        <begin position="520"/>
        <end position="532"/>
    </location>
</feature>
<evidence type="ECO:0000313" key="12">
    <source>
        <dbReference type="Proteomes" id="UP001293254"/>
    </source>
</evidence>
<dbReference type="GO" id="GO:0006357">
    <property type="term" value="P:regulation of transcription by RNA polymerase II"/>
    <property type="evidence" value="ECO:0007669"/>
    <property type="project" value="TreeGrafter"/>
</dbReference>
<dbReference type="GO" id="GO:0000118">
    <property type="term" value="C:histone deacetylase complex"/>
    <property type="evidence" value="ECO:0007669"/>
    <property type="project" value="TreeGrafter"/>
</dbReference>
<feature type="compositionally biased region" description="Basic residues" evidence="7">
    <location>
        <begin position="308"/>
        <end position="320"/>
    </location>
</feature>